<proteinExistence type="predicted"/>
<evidence type="ECO:0000313" key="7">
    <source>
        <dbReference type="Proteomes" id="UP001151699"/>
    </source>
</evidence>
<dbReference type="EMBL" id="WJQU01000003">
    <property type="protein sequence ID" value="KAJ6638939.1"/>
    <property type="molecule type" value="Genomic_DNA"/>
</dbReference>
<dbReference type="GO" id="GO:0071949">
    <property type="term" value="F:FAD binding"/>
    <property type="evidence" value="ECO:0007669"/>
    <property type="project" value="InterPro"/>
</dbReference>
<dbReference type="GO" id="GO:0016020">
    <property type="term" value="C:membrane"/>
    <property type="evidence" value="ECO:0007669"/>
    <property type="project" value="InterPro"/>
</dbReference>
<dbReference type="Gene3D" id="3.30.43.10">
    <property type="entry name" value="Uridine Diphospho-n-acetylenolpyruvylglucosamine Reductase, domain 2"/>
    <property type="match status" value="1"/>
</dbReference>
<evidence type="ECO:0000256" key="4">
    <source>
        <dbReference type="ARBA" id="ARBA00023140"/>
    </source>
</evidence>
<dbReference type="PIRSF" id="PIRSF000136">
    <property type="entry name" value="LGO_GLO"/>
    <property type="match status" value="1"/>
</dbReference>
<accession>A0A9Q0MWS7</accession>
<evidence type="ECO:0000256" key="2">
    <source>
        <dbReference type="ARBA" id="ARBA00011738"/>
    </source>
</evidence>
<comment type="caution">
    <text evidence="6">The sequence shown here is derived from an EMBL/GenBank/DDBJ whole genome shotgun (WGS) entry which is preliminary data.</text>
</comment>
<comment type="subunit">
    <text evidence="2">Homodimer.</text>
</comment>
<name>A0A9Q0MWS7_9DIPT</name>
<gene>
    <name evidence="6" type="ORF">Bhyg_11677</name>
</gene>
<protein>
    <submittedName>
        <fullName evidence="6">L-gulono-1,4-lactone dehydrogenase</fullName>
    </submittedName>
</protein>
<dbReference type="GO" id="GO:0005777">
    <property type="term" value="C:peroxisome"/>
    <property type="evidence" value="ECO:0007669"/>
    <property type="project" value="UniProtKB-SubCell"/>
</dbReference>
<dbReference type="Pfam" id="PF04030">
    <property type="entry name" value="ALO"/>
    <property type="match status" value="1"/>
</dbReference>
<dbReference type="InterPro" id="IPR016167">
    <property type="entry name" value="FAD-bd_PCMH_sub1"/>
</dbReference>
<dbReference type="InterPro" id="IPR036318">
    <property type="entry name" value="FAD-bd_PCMH-like_sf"/>
</dbReference>
<dbReference type="InterPro" id="IPR006094">
    <property type="entry name" value="Oxid_FAD_bind_N"/>
</dbReference>
<dbReference type="GO" id="GO:0003885">
    <property type="term" value="F:D-arabinono-1,4-lactone oxidase activity"/>
    <property type="evidence" value="ECO:0007669"/>
    <property type="project" value="InterPro"/>
</dbReference>
<dbReference type="Proteomes" id="UP001151699">
    <property type="component" value="Chromosome X"/>
</dbReference>
<evidence type="ECO:0000259" key="5">
    <source>
        <dbReference type="PROSITE" id="PS51387"/>
    </source>
</evidence>
<dbReference type="PANTHER" id="PTHR43762">
    <property type="entry name" value="L-GULONOLACTONE OXIDASE"/>
    <property type="match status" value="1"/>
</dbReference>
<dbReference type="OrthoDB" id="415825at2759"/>
<dbReference type="InterPro" id="IPR007173">
    <property type="entry name" value="ALO_C"/>
</dbReference>
<evidence type="ECO:0000256" key="3">
    <source>
        <dbReference type="ARBA" id="ARBA00023002"/>
    </source>
</evidence>
<evidence type="ECO:0000256" key="1">
    <source>
        <dbReference type="ARBA" id="ARBA00004275"/>
    </source>
</evidence>
<feature type="domain" description="FAD-binding PCMH-type" evidence="5">
    <location>
        <begin position="15"/>
        <end position="182"/>
    </location>
</feature>
<keyword evidence="7" id="KW-1185">Reference proteome</keyword>
<dbReference type="PROSITE" id="PS51387">
    <property type="entry name" value="FAD_PCMH"/>
    <property type="match status" value="1"/>
</dbReference>
<organism evidence="6 7">
    <name type="scientific">Pseudolycoriella hygida</name>
    <dbReference type="NCBI Taxonomy" id="35572"/>
    <lineage>
        <taxon>Eukaryota</taxon>
        <taxon>Metazoa</taxon>
        <taxon>Ecdysozoa</taxon>
        <taxon>Arthropoda</taxon>
        <taxon>Hexapoda</taxon>
        <taxon>Insecta</taxon>
        <taxon>Pterygota</taxon>
        <taxon>Neoptera</taxon>
        <taxon>Endopterygota</taxon>
        <taxon>Diptera</taxon>
        <taxon>Nematocera</taxon>
        <taxon>Sciaroidea</taxon>
        <taxon>Sciaridae</taxon>
        <taxon>Pseudolycoriella</taxon>
    </lineage>
</organism>
<dbReference type="PANTHER" id="PTHR43762:SF1">
    <property type="entry name" value="D-ARABINONO-1,4-LACTONE OXIDASE"/>
    <property type="match status" value="1"/>
</dbReference>
<evidence type="ECO:0000313" key="6">
    <source>
        <dbReference type="EMBL" id="KAJ6638939.1"/>
    </source>
</evidence>
<dbReference type="Gene3D" id="3.30.465.10">
    <property type="match status" value="1"/>
</dbReference>
<dbReference type="Pfam" id="PF01565">
    <property type="entry name" value="FAD_binding_4"/>
    <property type="match status" value="1"/>
</dbReference>
<dbReference type="InterPro" id="IPR016169">
    <property type="entry name" value="FAD-bd_PCMH_sub2"/>
</dbReference>
<dbReference type="Gene3D" id="3.30.70.2520">
    <property type="match status" value="1"/>
</dbReference>
<dbReference type="InterPro" id="IPR016166">
    <property type="entry name" value="FAD-bd_PCMH"/>
</dbReference>
<feature type="non-terminal residue" evidence="6">
    <location>
        <position position="1"/>
    </location>
</feature>
<reference evidence="6" key="1">
    <citation type="submission" date="2022-07" db="EMBL/GenBank/DDBJ databases">
        <authorList>
            <person name="Trinca V."/>
            <person name="Uliana J.V.C."/>
            <person name="Torres T.T."/>
            <person name="Ward R.J."/>
            <person name="Monesi N."/>
        </authorList>
    </citation>
    <scope>NUCLEOTIDE SEQUENCE</scope>
    <source>
        <strain evidence="6">HSMRA1968</strain>
        <tissue evidence="6">Whole embryos</tissue>
    </source>
</reference>
<dbReference type="SUPFAM" id="SSF56176">
    <property type="entry name" value="FAD-binding/transporter-associated domain-like"/>
    <property type="match status" value="1"/>
</dbReference>
<keyword evidence="3" id="KW-0560">Oxidoreductase</keyword>
<keyword evidence="4" id="KW-0576">Peroxisome</keyword>
<sequence length="505" mass="56249">MQRAWTEYSSYVKYPSCNATEGIRYPKTIDDVVAIIKEAIAKKITVKAFGSRHSQTDIICTEGIPVDMTGLQWQKMNADNTATVGAGTNLHDTTAFLRLYGRAFKTTPAFGNITIGGAIGTGAHGSTIKYNASISSQVASVKIVDGKGEVREITDAVDLKAFKLHLGLLGVIVEVTLNTVPLYKTYAFNKIVSDDILTNGEVVQMAQNADQMSLYWFPEFKEVVIANWTVVDANTSGTDYTNDHVPSTYDNFALVASLTKEIAFSLTDSKCSAANTLGYTITHMMEYFLEMALVMPLPDWVPIYATQEGYFRNPSVGYYDEMIAPICQNEPQGILATACVWSHGSHSITILDNDLELSRLGDFIKAVKKIVEKTPTSFPIQGILLRFSDNSDIYMSTAYGRQTVHFEFYLWNRDDIYNNASGSLAGYQTILQTLVNEFNGRSHWGKSGLVYHSSDSIDKKLDETARTNFIDVMNKYDPNGVFMNNFGRRLRRESTKIDVDPRTTR</sequence>
<dbReference type="AlphaFoldDB" id="A0A9Q0MWS7"/>
<comment type="subcellular location">
    <subcellularLocation>
        <location evidence="1">Peroxisome</location>
    </subcellularLocation>
</comment>
<dbReference type="InterPro" id="IPR010031">
    <property type="entry name" value="FAD_lactone_oxidase-like"/>
</dbReference>